<dbReference type="GO" id="GO:0032809">
    <property type="term" value="C:neuronal cell body membrane"/>
    <property type="evidence" value="ECO:0007669"/>
    <property type="project" value="TreeGrafter"/>
</dbReference>
<dbReference type="PANTHER" id="PTHR45889:SF1">
    <property type="entry name" value="CELL ADHESION MOLECULE 2"/>
    <property type="match status" value="1"/>
</dbReference>
<dbReference type="InterPro" id="IPR036179">
    <property type="entry name" value="Ig-like_dom_sf"/>
</dbReference>
<evidence type="ECO:0000259" key="2">
    <source>
        <dbReference type="PROSITE" id="PS50835"/>
    </source>
</evidence>
<dbReference type="InterPro" id="IPR013783">
    <property type="entry name" value="Ig-like_fold"/>
</dbReference>
<keyword evidence="4" id="KW-1185">Reference proteome</keyword>
<protein>
    <submittedName>
        <fullName evidence="3">Hemicentin-2</fullName>
    </submittedName>
</protein>
<dbReference type="Proteomes" id="UP000299084">
    <property type="component" value="Unassembled WGS sequence"/>
</dbReference>
<evidence type="ECO:0000313" key="3">
    <source>
        <dbReference type="EMBL" id="KAB1271329.1"/>
    </source>
</evidence>
<feature type="region of interest" description="Disordered" evidence="1">
    <location>
        <begin position="90"/>
        <end position="116"/>
    </location>
</feature>
<dbReference type="EMBL" id="JWIN03000011">
    <property type="protein sequence ID" value="KAB1271329.1"/>
    <property type="molecule type" value="Genomic_DNA"/>
</dbReference>
<dbReference type="InterPro" id="IPR007110">
    <property type="entry name" value="Ig-like_dom"/>
</dbReference>
<dbReference type="PROSITE" id="PS50835">
    <property type="entry name" value="IG_LIKE"/>
    <property type="match status" value="1"/>
</dbReference>
<proteinExistence type="predicted"/>
<sequence length="116" mass="12472">ETNALDSRNPHYNVSEDGTLVISQPPAQDAGAYVYTATNAVGFSSQEMRLSVNIPDASANSRAQVPCEQSHDTDKPLRVTAKAGDEMTLDCEAQGTPPPLITWTKDSRSVPPVTDR</sequence>
<dbReference type="Pfam" id="PF13927">
    <property type="entry name" value="Ig_3"/>
    <property type="match status" value="1"/>
</dbReference>
<feature type="domain" description="Ig-like" evidence="2">
    <location>
        <begin position="55"/>
        <end position="116"/>
    </location>
</feature>
<dbReference type="PANTHER" id="PTHR45889">
    <property type="entry name" value="IG-LIKE DOMAIN-CONTAINING PROTEIN"/>
    <property type="match status" value="1"/>
</dbReference>
<gene>
    <name evidence="3" type="ORF">Cadr_000008906</name>
</gene>
<organism evidence="3 4">
    <name type="scientific">Camelus dromedarius</name>
    <name type="common">Dromedary</name>
    <name type="synonym">Arabian camel</name>
    <dbReference type="NCBI Taxonomy" id="9838"/>
    <lineage>
        <taxon>Eukaryota</taxon>
        <taxon>Metazoa</taxon>
        <taxon>Chordata</taxon>
        <taxon>Craniata</taxon>
        <taxon>Vertebrata</taxon>
        <taxon>Euteleostomi</taxon>
        <taxon>Mammalia</taxon>
        <taxon>Eutheria</taxon>
        <taxon>Laurasiatheria</taxon>
        <taxon>Artiodactyla</taxon>
        <taxon>Tylopoda</taxon>
        <taxon>Camelidae</taxon>
        <taxon>Camelus</taxon>
    </lineage>
</organism>
<dbReference type="SUPFAM" id="SSF48726">
    <property type="entry name" value="Immunoglobulin"/>
    <property type="match status" value="2"/>
</dbReference>
<comment type="caution">
    <text evidence="3">The sequence shown here is derived from an EMBL/GenBank/DDBJ whole genome shotgun (WGS) entry which is preliminary data.</text>
</comment>
<reference evidence="3 4" key="1">
    <citation type="journal article" date="2019" name="Mol. Ecol. Resour.">
        <title>Improving Illumina assemblies with Hi-C and long reads: an example with the North African dromedary.</title>
        <authorList>
            <person name="Elbers J.P."/>
            <person name="Rogers M.F."/>
            <person name="Perelman P.L."/>
            <person name="Proskuryakova A.A."/>
            <person name="Serdyukova N.A."/>
            <person name="Johnson W.E."/>
            <person name="Horin P."/>
            <person name="Corander J."/>
            <person name="Murphy D."/>
            <person name="Burger P.A."/>
        </authorList>
    </citation>
    <scope>NUCLEOTIDE SEQUENCE [LARGE SCALE GENOMIC DNA]</scope>
    <source>
        <strain evidence="3">Drom800</strain>
        <tissue evidence="3">Blood</tissue>
    </source>
</reference>
<dbReference type="GO" id="GO:0007156">
    <property type="term" value="P:homophilic cell adhesion via plasma membrane adhesion molecules"/>
    <property type="evidence" value="ECO:0007669"/>
    <property type="project" value="TreeGrafter"/>
</dbReference>
<feature type="non-terminal residue" evidence="3">
    <location>
        <position position="1"/>
    </location>
</feature>
<dbReference type="AlphaFoldDB" id="A0A5N4DJV0"/>
<evidence type="ECO:0000256" key="1">
    <source>
        <dbReference type="SAM" id="MobiDB-lite"/>
    </source>
</evidence>
<dbReference type="Gene3D" id="2.60.40.10">
    <property type="entry name" value="Immunoglobulins"/>
    <property type="match status" value="2"/>
</dbReference>
<evidence type="ECO:0000313" key="4">
    <source>
        <dbReference type="Proteomes" id="UP000299084"/>
    </source>
</evidence>
<name>A0A5N4DJV0_CAMDR</name>
<accession>A0A5N4DJV0</accession>